<dbReference type="Proteomes" id="UP000199087">
    <property type="component" value="Unassembled WGS sequence"/>
</dbReference>
<dbReference type="GO" id="GO:0003677">
    <property type="term" value="F:DNA binding"/>
    <property type="evidence" value="ECO:0007669"/>
    <property type="project" value="InterPro"/>
</dbReference>
<evidence type="ECO:0000256" key="1">
    <source>
        <dbReference type="SAM" id="MobiDB-lite"/>
    </source>
</evidence>
<name>A0A0U1NTU5_9BACI</name>
<evidence type="ECO:0000259" key="2">
    <source>
        <dbReference type="PROSITE" id="PS51736"/>
    </source>
</evidence>
<dbReference type="STRING" id="1499688.BN000_01058"/>
<organism evidence="3 4">
    <name type="scientific">Neobacillus massiliamazoniensis</name>
    <dbReference type="NCBI Taxonomy" id="1499688"/>
    <lineage>
        <taxon>Bacteria</taxon>
        <taxon>Bacillati</taxon>
        <taxon>Bacillota</taxon>
        <taxon>Bacilli</taxon>
        <taxon>Bacillales</taxon>
        <taxon>Bacillaceae</taxon>
        <taxon>Neobacillus</taxon>
    </lineage>
</organism>
<feature type="region of interest" description="Disordered" evidence="1">
    <location>
        <begin position="1"/>
        <end position="20"/>
    </location>
</feature>
<keyword evidence="4" id="KW-1185">Reference proteome</keyword>
<protein>
    <submittedName>
        <fullName evidence="3">Putative site-specific recombinase</fullName>
    </submittedName>
</protein>
<dbReference type="PROSITE" id="PS51736">
    <property type="entry name" value="RECOMBINASES_3"/>
    <property type="match status" value="1"/>
</dbReference>
<feature type="domain" description="Resolvase/invertase-type recombinase catalytic" evidence="2">
    <location>
        <begin position="1"/>
        <end position="17"/>
    </location>
</feature>
<proteinExistence type="predicted"/>
<dbReference type="AlphaFoldDB" id="A0A0U1NTU5"/>
<evidence type="ECO:0000313" key="4">
    <source>
        <dbReference type="Proteomes" id="UP000199087"/>
    </source>
</evidence>
<dbReference type="GO" id="GO:0000150">
    <property type="term" value="F:DNA strand exchange activity"/>
    <property type="evidence" value="ECO:0007669"/>
    <property type="project" value="InterPro"/>
</dbReference>
<dbReference type="Gene3D" id="1.10.10.60">
    <property type="entry name" value="Homeodomain-like"/>
    <property type="match status" value="1"/>
</dbReference>
<reference evidence="4" key="1">
    <citation type="submission" date="2015-05" db="EMBL/GenBank/DDBJ databases">
        <authorList>
            <person name="Urmite Genomes"/>
        </authorList>
    </citation>
    <scope>NUCLEOTIDE SEQUENCE [LARGE SCALE GENOMIC DNA]</scope>
    <source>
        <strain evidence="4">LF1</strain>
    </source>
</reference>
<evidence type="ECO:0000313" key="3">
    <source>
        <dbReference type="EMBL" id="CRK81158.1"/>
    </source>
</evidence>
<sequence>MIVERTKEGKAIAKQKGDFKEGRPKKFKKAQIELALKLLETHSYKQIEETTGDK</sequence>
<dbReference type="InterPro" id="IPR006119">
    <property type="entry name" value="Resolv_N"/>
</dbReference>
<dbReference type="EMBL" id="CVRB01000001">
    <property type="protein sequence ID" value="CRK81158.1"/>
    <property type="molecule type" value="Genomic_DNA"/>
</dbReference>
<gene>
    <name evidence="3" type="ORF">BN000_01058</name>
</gene>
<accession>A0A0U1NTU5</accession>